<dbReference type="GO" id="GO:0005509">
    <property type="term" value="F:calcium ion binding"/>
    <property type="evidence" value="ECO:0007669"/>
    <property type="project" value="InterPro"/>
</dbReference>
<dbReference type="GO" id="GO:0006897">
    <property type="term" value="P:endocytosis"/>
    <property type="evidence" value="ECO:0007669"/>
    <property type="project" value="UniProtKB-KW"/>
</dbReference>
<dbReference type="GO" id="GO:0005886">
    <property type="term" value="C:plasma membrane"/>
    <property type="evidence" value="ECO:0007669"/>
    <property type="project" value="UniProtKB-SubCell"/>
</dbReference>
<evidence type="ECO:0000256" key="1">
    <source>
        <dbReference type="ARBA" id="ARBA00004125"/>
    </source>
</evidence>
<evidence type="ECO:0000256" key="17">
    <source>
        <dbReference type="ARBA" id="ARBA00029684"/>
    </source>
</evidence>
<evidence type="ECO:0000313" key="21">
    <source>
        <dbReference type="EMBL" id="KAG7192097.1"/>
    </source>
</evidence>
<keyword evidence="7" id="KW-1003">Cell membrane</keyword>
<dbReference type="PANTHER" id="PTHR11216">
    <property type="entry name" value="EH DOMAIN"/>
    <property type="match status" value="1"/>
</dbReference>
<evidence type="ECO:0000256" key="8">
    <source>
        <dbReference type="ARBA" id="ARBA00022490"/>
    </source>
</evidence>
<evidence type="ECO:0000256" key="5">
    <source>
        <dbReference type="ARBA" id="ARBA00013889"/>
    </source>
</evidence>
<dbReference type="GO" id="GO:0003779">
    <property type="term" value="F:actin binding"/>
    <property type="evidence" value="ECO:0007669"/>
    <property type="project" value="UniProtKB-KW"/>
</dbReference>
<keyword evidence="14" id="KW-0472">Membrane</keyword>
<proteinExistence type="inferred from homology"/>
<dbReference type="GeneID" id="66115832"/>
<dbReference type="SMART" id="SM00054">
    <property type="entry name" value="EFh"/>
    <property type="match status" value="1"/>
</dbReference>
<keyword evidence="12" id="KW-0106">Calcium</keyword>
<feature type="domain" description="EH" evidence="19">
    <location>
        <begin position="148"/>
        <end position="230"/>
    </location>
</feature>
<evidence type="ECO:0000256" key="15">
    <source>
        <dbReference type="ARBA" id="ARBA00023203"/>
    </source>
</evidence>
<comment type="similarity">
    <text evidence="4">Belongs to the END3 family.</text>
</comment>
<feature type="domain" description="EF-hand" evidence="20">
    <location>
        <begin position="41"/>
        <end position="76"/>
    </location>
</feature>
<name>A0A9P7V658_9ASCO</name>
<dbReference type="Pfam" id="PF12761">
    <property type="entry name" value="End3"/>
    <property type="match status" value="1"/>
</dbReference>
<dbReference type="GO" id="GO:0016197">
    <property type="term" value="P:endosomal transport"/>
    <property type="evidence" value="ECO:0007669"/>
    <property type="project" value="TreeGrafter"/>
</dbReference>
<accession>A0A9P7V658</accession>
<keyword evidence="15" id="KW-0009">Actin-binding</keyword>
<dbReference type="RefSeq" id="XP_043047648.1">
    <property type="nucleotide sequence ID" value="XM_043193222.1"/>
</dbReference>
<dbReference type="InterPro" id="IPR002048">
    <property type="entry name" value="EF_hand_dom"/>
</dbReference>
<dbReference type="Gene3D" id="1.10.238.10">
    <property type="entry name" value="EF-hand"/>
    <property type="match status" value="2"/>
</dbReference>
<feature type="domain" description="EH" evidence="19">
    <location>
        <begin position="8"/>
        <end position="99"/>
    </location>
</feature>
<dbReference type="Proteomes" id="UP000790833">
    <property type="component" value="Unassembled WGS sequence"/>
</dbReference>
<evidence type="ECO:0000256" key="13">
    <source>
        <dbReference type="ARBA" id="ARBA00023054"/>
    </source>
</evidence>
<keyword evidence="10" id="KW-0677">Repeat</keyword>
<dbReference type="SMART" id="SM00027">
    <property type="entry name" value="EH"/>
    <property type="match status" value="2"/>
</dbReference>
<evidence type="ECO:0000313" key="22">
    <source>
        <dbReference type="Proteomes" id="UP000790833"/>
    </source>
</evidence>
<evidence type="ECO:0000256" key="2">
    <source>
        <dbReference type="ARBA" id="ARBA00004134"/>
    </source>
</evidence>
<dbReference type="Pfam" id="PF12763">
    <property type="entry name" value="EH"/>
    <property type="match status" value="1"/>
</dbReference>
<dbReference type="GO" id="GO:0007015">
    <property type="term" value="P:actin filament organization"/>
    <property type="evidence" value="ECO:0007669"/>
    <property type="project" value="InterPro"/>
</dbReference>
<dbReference type="GO" id="GO:0010008">
    <property type="term" value="C:endosome membrane"/>
    <property type="evidence" value="ECO:0007669"/>
    <property type="project" value="UniProtKB-SubCell"/>
</dbReference>
<dbReference type="EMBL" id="JAHMUF010000020">
    <property type="protein sequence ID" value="KAG7192097.1"/>
    <property type="molecule type" value="Genomic_DNA"/>
</dbReference>
<dbReference type="InterPro" id="IPR011992">
    <property type="entry name" value="EF-hand-dom_pair"/>
</dbReference>
<dbReference type="SUPFAM" id="SSF47473">
    <property type="entry name" value="EF-hand"/>
    <property type="match status" value="2"/>
</dbReference>
<evidence type="ECO:0000259" key="19">
    <source>
        <dbReference type="PROSITE" id="PS50031"/>
    </source>
</evidence>
<keyword evidence="11" id="KW-0967">Endosome</keyword>
<dbReference type="InterPro" id="IPR000261">
    <property type="entry name" value="EH_dom"/>
</dbReference>
<evidence type="ECO:0000256" key="12">
    <source>
        <dbReference type="ARBA" id="ARBA00022837"/>
    </source>
</evidence>
<evidence type="ECO:0000256" key="14">
    <source>
        <dbReference type="ARBA" id="ARBA00023136"/>
    </source>
</evidence>
<gene>
    <name evidence="21" type="primary">END3</name>
    <name evidence="21" type="ORF">KQ657_002458</name>
</gene>
<evidence type="ECO:0000259" key="20">
    <source>
        <dbReference type="PROSITE" id="PS50222"/>
    </source>
</evidence>
<comment type="subcellular location">
    <subcellularLocation>
        <location evidence="3">Cell membrane</location>
        <topology evidence="3">Peripheral membrane protein</topology>
        <orientation evidence="3">Cytoplasmic side</orientation>
    </subcellularLocation>
    <subcellularLocation>
        <location evidence="2">Cytoplasm</location>
        <location evidence="2">Cytoskeleton</location>
        <location evidence="2">Actin patch</location>
    </subcellularLocation>
    <subcellularLocation>
        <location evidence="1">Endosome membrane</location>
        <topology evidence="1">Peripheral membrane protein</topology>
        <orientation evidence="1">Cytoplasmic side</orientation>
    </subcellularLocation>
</comment>
<keyword evidence="9" id="KW-0254">Endocytosis</keyword>
<dbReference type="GO" id="GO:0030479">
    <property type="term" value="C:actin cortical patch"/>
    <property type="evidence" value="ECO:0007669"/>
    <property type="project" value="UniProtKB-SubCell"/>
</dbReference>
<keyword evidence="13" id="KW-0175">Coiled coil</keyword>
<reference evidence="21" key="1">
    <citation type="submission" date="2021-03" db="EMBL/GenBank/DDBJ databases">
        <authorList>
            <person name="Palmer J.M."/>
        </authorList>
    </citation>
    <scope>NUCLEOTIDE SEQUENCE</scope>
    <source>
        <strain evidence="21">ARV_011</strain>
    </source>
</reference>
<keyword evidence="16" id="KW-0206">Cytoskeleton</keyword>
<evidence type="ECO:0000256" key="16">
    <source>
        <dbReference type="ARBA" id="ARBA00023212"/>
    </source>
</evidence>
<dbReference type="PROSITE" id="PS00018">
    <property type="entry name" value="EF_HAND_1"/>
    <property type="match status" value="1"/>
</dbReference>
<evidence type="ECO:0000256" key="18">
    <source>
        <dbReference type="SAM" id="MobiDB-lite"/>
    </source>
</evidence>
<dbReference type="CDD" id="cd00052">
    <property type="entry name" value="EH"/>
    <property type="match status" value="1"/>
</dbReference>
<feature type="compositionally biased region" description="Gly residues" evidence="18">
    <location>
        <begin position="113"/>
        <end position="128"/>
    </location>
</feature>
<keyword evidence="8" id="KW-0963">Cytoplasm</keyword>
<dbReference type="InterPro" id="IPR025604">
    <property type="entry name" value="End3"/>
</dbReference>
<evidence type="ECO:0000256" key="6">
    <source>
        <dbReference type="ARBA" id="ARBA00017312"/>
    </source>
</evidence>
<evidence type="ECO:0000256" key="3">
    <source>
        <dbReference type="ARBA" id="ARBA00004413"/>
    </source>
</evidence>
<evidence type="ECO:0000256" key="10">
    <source>
        <dbReference type="ARBA" id="ARBA00022737"/>
    </source>
</evidence>
<dbReference type="InterPro" id="IPR018247">
    <property type="entry name" value="EF_Hand_1_Ca_BS"/>
</dbReference>
<dbReference type="OrthoDB" id="1716625at2759"/>
<evidence type="ECO:0000256" key="9">
    <source>
        <dbReference type="ARBA" id="ARBA00022583"/>
    </source>
</evidence>
<sequence length="390" mass="44421">MPRLEEWEIKKYWEIFQGLKPADNKYLSGSQVTPVLKNSRLPQEQLSGIWELSDIDKDGRLDFEEFCITMRLIFDLVNGKITEVPEELPGWLIPSSKSHLIQANKDLDQNASTGGGLYGSGSGSGSGSGEDEDELLSNDFDWYISPTDKATYETIYNTNCDSYGRCRFDSFKSLYDSLTKVPELDLSSAWNLVNPKQFETIDKDQVLVFLHILNQRENGKRIPRGVPASLRATFLKEVPNYDLKSYKSTPTTNSGGSGKRGFAMNYLNKIGHSQDSQTHGTDFSVTEGTDWEEVRLKRELKDLETLLEKAQWNSKQERSSDLANVKYEFEQLLKYKQDQLNKSSTTSSSDFSDIKGDVELIEAQVKTLEEFHHQKAQELQQLTQEIAKYQ</sequence>
<dbReference type="PROSITE" id="PS50031">
    <property type="entry name" value="EH"/>
    <property type="match status" value="2"/>
</dbReference>
<evidence type="ECO:0000256" key="4">
    <source>
        <dbReference type="ARBA" id="ARBA00009909"/>
    </source>
</evidence>
<comment type="caution">
    <text evidence="21">The sequence shown here is derived from an EMBL/GenBank/DDBJ whole genome shotgun (WGS) entry which is preliminary data.</text>
</comment>
<keyword evidence="22" id="KW-1185">Reference proteome</keyword>
<evidence type="ECO:0000256" key="11">
    <source>
        <dbReference type="ARBA" id="ARBA00022753"/>
    </source>
</evidence>
<evidence type="ECO:0000256" key="7">
    <source>
        <dbReference type="ARBA" id="ARBA00022475"/>
    </source>
</evidence>
<dbReference type="PROSITE" id="PS50222">
    <property type="entry name" value="EF_HAND_2"/>
    <property type="match status" value="1"/>
</dbReference>
<dbReference type="AlphaFoldDB" id="A0A9P7V658"/>
<organism evidence="21 22">
    <name type="scientific">Scheffersomyces spartinae</name>
    <dbReference type="NCBI Taxonomy" id="45513"/>
    <lineage>
        <taxon>Eukaryota</taxon>
        <taxon>Fungi</taxon>
        <taxon>Dikarya</taxon>
        <taxon>Ascomycota</taxon>
        <taxon>Saccharomycotina</taxon>
        <taxon>Pichiomycetes</taxon>
        <taxon>Debaryomycetaceae</taxon>
        <taxon>Scheffersomyces</taxon>
    </lineage>
</organism>
<protein>
    <recommendedName>
        <fullName evidence="6">Actin cytoskeleton-regulatory complex protein END3</fullName>
    </recommendedName>
    <alternativeName>
        <fullName evidence="5">Actin cytoskeleton-regulatory complex protein end3</fullName>
    </alternativeName>
    <alternativeName>
        <fullName evidence="17">Endocytosis protein 3</fullName>
    </alternativeName>
</protein>
<feature type="region of interest" description="Disordered" evidence="18">
    <location>
        <begin position="112"/>
        <end position="133"/>
    </location>
</feature>